<dbReference type="OrthoDB" id="6815539at2759"/>
<protein>
    <submittedName>
        <fullName evidence="2">Uncharacterized protein</fullName>
    </submittedName>
</protein>
<dbReference type="InterPro" id="IPR006170">
    <property type="entry name" value="PBP/GOBP"/>
</dbReference>
<dbReference type="AlphaFoldDB" id="A0A8K0DCZ3"/>
<proteinExistence type="predicted"/>
<name>A0A8K0DCZ3_IGNLU</name>
<organism evidence="2 3">
    <name type="scientific">Ignelater luminosus</name>
    <name type="common">Cucubano</name>
    <name type="synonym">Pyrophorus luminosus</name>
    <dbReference type="NCBI Taxonomy" id="2038154"/>
    <lineage>
        <taxon>Eukaryota</taxon>
        <taxon>Metazoa</taxon>
        <taxon>Ecdysozoa</taxon>
        <taxon>Arthropoda</taxon>
        <taxon>Hexapoda</taxon>
        <taxon>Insecta</taxon>
        <taxon>Pterygota</taxon>
        <taxon>Neoptera</taxon>
        <taxon>Endopterygota</taxon>
        <taxon>Coleoptera</taxon>
        <taxon>Polyphaga</taxon>
        <taxon>Elateriformia</taxon>
        <taxon>Elateroidea</taxon>
        <taxon>Elateridae</taxon>
        <taxon>Agrypninae</taxon>
        <taxon>Pyrophorini</taxon>
        <taxon>Ignelater</taxon>
    </lineage>
</organism>
<feature type="chain" id="PRO_5035482239" evidence="1">
    <location>
        <begin position="18"/>
        <end position="137"/>
    </location>
</feature>
<dbReference type="SUPFAM" id="SSF47565">
    <property type="entry name" value="Insect pheromone/odorant-binding proteins"/>
    <property type="match status" value="1"/>
</dbReference>
<dbReference type="Pfam" id="PF01395">
    <property type="entry name" value="PBP_GOBP"/>
    <property type="match status" value="1"/>
</dbReference>
<evidence type="ECO:0000256" key="1">
    <source>
        <dbReference type="SAM" id="SignalP"/>
    </source>
</evidence>
<evidence type="ECO:0000313" key="3">
    <source>
        <dbReference type="Proteomes" id="UP000801492"/>
    </source>
</evidence>
<dbReference type="CDD" id="cd23992">
    <property type="entry name" value="PBP_GOBP"/>
    <property type="match status" value="1"/>
</dbReference>
<accession>A0A8K0DCZ3</accession>
<comment type="caution">
    <text evidence="2">The sequence shown here is derived from an EMBL/GenBank/DDBJ whole genome shotgun (WGS) entry which is preliminary data.</text>
</comment>
<dbReference type="EMBL" id="VTPC01000913">
    <property type="protein sequence ID" value="KAF2903878.1"/>
    <property type="molecule type" value="Genomic_DNA"/>
</dbReference>
<dbReference type="Gene3D" id="1.10.238.20">
    <property type="entry name" value="Pheromone/general odorant binding protein domain"/>
    <property type="match status" value="1"/>
</dbReference>
<feature type="signal peptide" evidence="1">
    <location>
        <begin position="1"/>
        <end position="17"/>
    </location>
</feature>
<dbReference type="Proteomes" id="UP000801492">
    <property type="component" value="Unassembled WGS sequence"/>
</dbReference>
<dbReference type="GO" id="GO:0005549">
    <property type="term" value="F:odorant binding"/>
    <property type="evidence" value="ECO:0007669"/>
    <property type="project" value="InterPro"/>
</dbReference>
<dbReference type="InterPro" id="IPR036728">
    <property type="entry name" value="PBP_GOBP_sf"/>
</dbReference>
<sequence>MITFVFITFALLQLSNQQTVEQLIDDYVNLVATVKPDCLKESGADSDVIDAEVRLGKFAWDQNSKCFWKCYLKKLNIINDNDEIVEKNIIQYIGLSDKEVVDKIYKKCAPLRGSDLCDTSDKICKCVYTEAIAAVTK</sequence>
<gene>
    <name evidence="2" type="ORF">ILUMI_02296</name>
</gene>
<keyword evidence="3" id="KW-1185">Reference proteome</keyword>
<dbReference type="SMART" id="SM00708">
    <property type="entry name" value="PhBP"/>
    <property type="match status" value="1"/>
</dbReference>
<reference evidence="2" key="1">
    <citation type="submission" date="2019-08" db="EMBL/GenBank/DDBJ databases">
        <title>The genome of the North American firefly Photinus pyralis.</title>
        <authorList>
            <consortium name="Photinus pyralis genome working group"/>
            <person name="Fallon T.R."/>
            <person name="Sander Lower S.E."/>
            <person name="Weng J.-K."/>
        </authorList>
    </citation>
    <scope>NUCLEOTIDE SEQUENCE</scope>
    <source>
        <strain evidence="2">TRF0915ILg1</strain>
        <tissue evidence="2">Whole body</tissue>
    </source>
</reference>
<evidence type="ECO:0000313" key="2">
    <source>
        <dbReference type="EMBL" id="KAF2903878.1"/>
    </source>
</evidence>
<keyword evidence="1" id="KW-0732">Signal</keyword>